<keyword evidence="4" id="KW-0067">ATP-binding</keyword>
<keyword evidence="3" id="KW-0547">Nucleotide-binding</keyword>
<feature type="domain" description="AMP-dependent synthetase/ligase" evidence="5">
    <location>
        <begin position="61"/>
        <end position="159"/>
    </location>
</feature>
<dbReference type="GO" id="GO:0005524">
    <property type="term" value="F:ATP binding"/>
    <property type="evidence" value="ECO:0007669"/>
    <property type="project" value="UniProtKB-KW"/>
</dbReference>
<dbReference type="OMA" id="IIHELYA"/>
<dbReference type="GO" id="GO:0005777">
    <property type="term" value="C:peroxisome"/>
    <property type="evidence" value="ECO:0007669"/>
    <property type="project" value="TreeGrafter"/>
</dbReference>
<dbReference type="STRING" id="1287681.M7TMT3"/>
<dbReference type="GO" id="GO:0005324">
    <property type="term" value="F:long-chain fatty acid transmembrane transporter activity"/>
    <property type="evidence" value="ECO:0007669"/>
    <property type="project" value="TreeGrafter"/>
</dbReference>
<dbReference type="InterPro" id="IPR042099">
    <property type="entry name" value="ANL_N_sf"/>
</dbReference>
<evidence type="ECO:0000256" key="4">
    <source>
        <dbReference type="ARBA" id="ARBA00022840"/>
    </source>
</evidence>
<gene>
    <name evidence="7" type="ORF">UCREL1_1738</name>
</gene>
<dbReference type="GO" id="GO:0004467">
    <property type="term" value="F:long-chain fatty acid-CoA ligase activity"/>
    <property type="evidence" value="ECO:0007669"/>
    <property type="project" value="TreeGrafter"/>
</dbReference>
<evidence type="ECO:0000256" key="1">
    <source>
        <dbReference type="ARBA" id="ARBA00006432"/>
    </source>
</evidence>
<dbReference type="Gene3D" id="3.40.50.12780">
    <property type="entry name" value="N-terminal domain of ligase-like"/>
    <property type="match status" value="2"/>
</dbReference>
<dbReference type="InterPro" id="IPR025110">
    <property type="entry name" value="AMP-bd_C"/>
</dbReference>
<dbReference type="eggNOG" id="KOG1179">
    <property type="taxonomic scope" value="Eukaryota"/>
</dbReference>
<evidence type="ECO:0000259" key="6">
    <source>
        <dbReference type="Pfam" id="PF13193"/>
    </source>
</evidence>
<dbReference type="OrthoDB" id="10253869at2759"/>
<dbReference type="SUPFAM" id="SSF56801">
    <property type="entry name" value="Acetyl-CoA synthetase-like"/>
    <property type="match status" value="2"/>
</dbReference>
<dbReference type="InterPro" id="IPR045851">
    <property type="entry name" value="AMP-bd_C_sf"/>
</dbReference>
<dbReference type="InterPro" id="IPR000873">
    <property type="entry name" value="AMP-dep_synth/lig_dom"/>
</dbReference>
<keyword evidence="2" id="KW-0436">Ligase</keyword>
<dbReference type="AlphaFoldDB" id="M7TMT3"/>
<sequence>MALTAIGAAAGTVALGAYLDARFHIRNDIHKGSLKRRAAEATNFIAERTKAGKLFLYNVFEDRAGTPEGDALFLVFEGRQWTYTEFFNALQPVGNWLMKDLGVQKGEMVALDGGNSAEYLMLVFALEAIGAKTALINCNLTAQPLVHCVQLSGARYVLADAGLRPLDRGHNVKVAWGNGMRPDIWEPFRERFGIDCIYELYAASDGMLQSLNANRGPFSRNAIAVRGPLWHWWNGQDEKRVRVDPDTQEILRGADGYAIECKAGEAGESIIRMNPEAPDQGTPTYYKNHDAAMKRRVSDVFKKGDLWFRSGDLMRLDAEGRLHFVDRLGDTFRWHSENVSTNEVADIIGKWPQIAETNVYGVIVPNADGRAGCVAIVPKRNEAGQALDWKGLAEHCLATLPRYAVPVFLRVVKELEHTGTMKLQKGTLRSEGVDLDRMEQAAKDRGEEVDQVYWLPPGSAVYVPFGKKELGELRQGRYRL</sequence>
<proteinExistence type="inferred from homology"/>
<dbReference type="PANTHER" id="PTHR43107:SF15">
    <property type="entry name" value="FATTY ACID TRANSPORT PROTEIN 3, ISOFORM A"/>
    <property type="match status" value="1"/>
</dbReference>
<dbReference type="Gene3D" id="3.30.300.30">
    <property type="match status" value="1"/>
</dbReference>
<reference evidence="8" key="1">
    <citation type="journal article" date="2013" name="Genome Announc.">
        <title>Draft genome sequence of the grapevine dieback fungus Eutypa lata UCR-EL1.</title>
        <authorList>
            <person name="Blanco-Ulate B."/>
            <person name="Rolshausen P.E."/>
            <person name="Cantu D."/>
        </authorList>
    </citation>
    <scope>NUCLEOTIDE SEQUENCE [LARGE SCALE GENOMIC DNA]</scope>
    <source>
        <strain evidence="8">UCR-EL1</strain>
    </source>
</reference>
<dbReference type="Pfam" id="PF00501">
    <property type="entry name" value="AMP-binding"/>
    <property type="match status" value="1"/>
</dbReference>
<dbReference type="Pfam" id="PF13193">
    <property type="entry name" value="AMP-binding_C"/>
    <property type="match status" value="1"/>
</dbReference>
<dbReference type="GO" id="GO:0005811">
    <property type="term" value="C:lipid droplet"/>
    <property type="evidence" value="ECO:0007669"/>
    <property type="project" value="TreeGrafter"/>
</dbReference>
<feature type="domain" description="AMP-binding enzyme C-terminal" evidence="6">
    <location>
        <begin position="343"/>
        <end position="422"/>
    </location>
</feature>
<dbReference type="GO" id="GO:0044539">
    <property type="term" value="P:long-chain fatty acid import into cell"/>
    <property type="evidence" value="ECO:0007669"/>
    <property type="project" value="TreeGrafter"/>
</dbReference>
<comment type="similarity">
    <text evidence="1">Belongs to the ATP-dependent AMP-binding enzyme family.</text>
</comment>
<protein>
    <submittedName>
        <fullName evidence="7">Putative fatty acid transporter protein</fullName>
    </submittedName>
</protein>
<evidence type="ECO:0000313" key="8">
    <source>
        <dbReference type="Proteomes" id="UP000012174"/>
    </source>
</evidence>
<dbReference type="GO" id="GO:0009898">
    <property type="term" value="C:cytoplasmic side of plasma membrane"/>
    <property type="evidence" value="ECO:0007669"/>
    <property type="project" value="TreeGrafter"/>
</dbReference>
<evidence type="ECO:0000256" key="3">
    <source>
        <dbReference type="ARBA" id="ARBA00022741"/>
    </source>
</evidence>
<evidence type="ECO:0000313" key="7">
    <source>
        <dbReference type="EMBL" id="EMR71211.1"/>
    </source>
</evidence>
<keyword evidence="8" id="KW-1185">Reference proteome</keyword>
<name>M7TMT3_EUTLA</name>
<dbReference type="Proteomes" id="UP000012174">
    <property type="component" value="Unassembled WGS sequence"/>
</dbReference>
<dbReference type="HOGENOM" id="CLU_000022_46_3_1"/>
<dbReference type="PANTHER" id="PTHR43107">
    <property type="entry name" value="LONG-CHAIN FATTY ACID TRANSPORT PROTEIN"/>
    <property type="match status" value="1"/>
</dbReference>
<dbReference type="FunFam" id="3.30.300.30:FF:000002">
    <property type="entry name" value="Long-chain fatty acid transport protein 1"/>
    <property type="match status" value="1"/>
</dbReference>
<dbReference type="EMBL" id="KB705677">
    <property type="protein sequence ID" value="EMR71211.1"/>
    <property type="molecule type" value="Genomic_DNA"/>
</dbReference>
<accession>M7TMT3</accession>
<evidence type="ECO:0000256" key="2">
    <source>
        <dbReference type="ARBA" id="ARBA00022598"/>
    </source>
</evidence>
<evidence type="ECO:0000259" key="5">
    <source>
        <dbReference type="Pfam" id="PF00501"/>
    </source>
</evidence>
<organism evidence="7 8">
    <name type="scientific">Eutypa lata (strain UCR-EL1)</name>
    <name type="common">Grapevine dieback disease fungus</name>
    <name type="synonym">Eutypa armeniacae</name>
    <dbReference type="NCBI Taxonomy" id="1287681"/>
    <lineage>
        <taxon>Eukaryota</taxon>
        <taxon>Fungi</taxon>
        <taxon>Dikarya</taxon>
        <taxon>Ascomycota</taxon>
        <taxon>Pezizomycotina</taxon>
        <taxon>Sordariomycetes</taxon>
        <taxon>Xylariomycetidae</taxon>
        <taxon>Xylariales</taxon>
        <taxon>Diatrypaceae</taxon>
        <taxon>Eutypa</taxon>
    </lineage>
</organism>
<dbReference type="KEGG" id="ela:UCREL1_1738"/>